<dbReference type="RefSeq" id="WP_065081658.1">
    <property type="nucleotide sequence ID" value="NZ_FLSS01000007.1"/>
</dbReference>
<sequence>MKTLRVKEEELEFIDIDGGGTPIYHYQGKPFTGMLLEYYDNILYREIEYINGYEDGVERVFYENGKVKNEFQSKDNKLNGICKDWDEEGNLISTTEWKDGVKIK</sequence>
<dbReference type="SUPFAM" id="SSF82185">
    <property type="entry name" value="Histone H3 K4-specific methyltransferase SET7/9 N-terminal domain"/>
    <property type="match status" value="1"/>
</dbReference>
<dbReference type="Proteomes" id="UP000324513">
    <property type="component" value="Unassembled WGS sequence"/>
</dbReference>
<dbReference type="Gene3D" id="3.90.930.1">
    <property type="match status" value="1"/>
</dbReference>
<dbReference type="InterPro" id="IPR011652">
    <property type="entry name" value="MORN_2"/>
</dbReference>
<reference evidence="1 2" key="1">
    <citation type="submission" date="2019-07" db="EMBL/GenBank/DDBJ databases">
        <title>Genomic Encyclopedia of Archaeal and Bacterial Type Strains, Phase II (KMG-II): from individual species to whole genera.</title>
        <authorList>
            <person name="Goeker M."/>
        </authorList>
    </citation>
    <scope>NUCLEOTIDE SEQUENCE [LARGE SCALE GENOMIC DNA]</scope>
    <source>
        <strain evidence="1 2">DSM 14571</strain>
    </source>
</reference>
<dbReference type="EMBL" id="VNHK01000015">
    <property type="protein sequence ID" value="TYO85278.1"/>
    <property type="molecule type" value="Genomic_DNA"/>
</dbReference>
<dbReference type="Pfam" id="PF07661">
    <property type="entry name" value="MORN_2"/>
    <property type="match status" value="2"/>
</dbReference>
<proteinExistence type="predicted"/>
<comment type="caution">
    <text evidence="1">The sequence shown here is derived from an EMBL/GenBank/DDBJ whole genome shotgun (WGS) entry which is preliminary data.</text>
</comment>
<name>A0ABY3NCF2_ELIMR</name>
<organism evidence="1 2">
    <name type="scientific">Elizabethkingia miricola</name>
    <name type="common">Chryseobacterium miricola</name>
    <dbReference type="NCBI Taxonomy" id="172045"/>
    <lineage>
        <taxon>Bacteria</taxon>
        <taxon>Pseudomonadati</taxon>
        <taxon>Bacteroidota</taxon>
        <taxon>Flavobacteriia</taxon>
        <taxon>Flavobacteriales</taxon>
        <taxon>Weeksellaceae</taxon>
        <taxon>Elizabethkingia</taxon>
    </lineage>
</organism>
<evidence type="ECO:0000313" key="1">
    <source>
        <dbReference type="EMBL" id="TYO85278.1"/>
    </source>
</evidence>
<evidence type="ECO:0000313" key="2">
    <source>
        <dbReference type="Proteomes" id="UP000324513"/>
    </source>
</evidence>
<accession>A0ABY3NCF2</accession>
<gene>
    <name evidence="1" type="ORF">LX74_03513</name>
</gene>
<keyword evidence="2" id="KW-1185">Reference proteome</keyword>
<protein>
    <submittedName>
        <fullName evidence="1">MORN repeat protein</fullName>
    </submittedName>
</protein>